<evidence type="ECO:0000256" key="1">
    <source>
        <dbReference type="SAM" id="MobiDB-lite"/>
    </source>
</evidence>
<reference evidence="2 3" key="1">
    <citation type="submission" date="2020-03" db="EMBL/GenBank/DDBJ databases">
        <title>Draft Genome Sequence of Cudoniella acicularis.</title>
        <authorList>
            <person name="Buettner E."/>
            <person name="Kellner H."/>
        </authorList>
    </citation>
    <scope>NUCLEOTIDE SEQUENCE [LARGE SCALE GENOMIC DNA]</scope>
    <source>
        <strain evidence="2 3">DSM 108380</strain>
    </source>
</reference>
<accession>A0A8H4RQ49</accession>
<protein>
    <submittedName>
        <fullName evidence="2">Uncharacterized protein</fullName>
    </submittedName>
</protein>
<dbReference type="EMBL" id="JAAMPI010000300">
    <property type="protein sequence ID" value="KAF4632991.1"/>
    <property type="molecule type" value="Genomic_DNA"/>
</dbReference>
<feature type="compositionally biased region" description="Low complexity" evidence="1">
    <location>
        <begin position="435"/>
        <end position="453"/>
    </location>
</feature>
<organism evidence="2 3">
    <name type="scientific">Cudoniella acicularis</name>
    <dbReference type="NCBI Taxonomy" id="354080"/>
    <lineage>
        <taxon>Eukaryota</taxon>
        <taxon>Fungi</taxon>
        <taxon>Dikarya</taxon>
        <taxon>Ascomycota</taxon>
        <taxon>Pezizomycotina</taxon>
        <taxon>Leotiomycetes</taxon>
        <taxon>Helotiales</taxon>
        <taxon>Tricladiaceae</taxon>
        <taxon>Cudoniella</taxon>
    </lineage>
</organism>
<sequence>MIKDADRDREDREMFQKYNILFKGPACPWPIHHMKTFQNIRLLGLTQFSTYGNGDLESVIWKAETKARAQYLVDTTSKLTGNKPSEMQWRLDLEKIVYKRFELDIDWYERIFPDQHVRLYLIFNSPEPISLEERRNTRSACCCSAEIRLKNQATLGLNHIFDYRADELIVHGGEAQFDLRPRKPDRVYGLQQTKKFDRTMRKFSNAIQDRVAGATDVTKSRSIIEFTPFEERKRPLIFPFLISEAKTERGDSFDACERQTAFPIWKLLRLQEELQIRAKQLLSEQGGPLVWFFANRGEDWRLYGCYLDTEEDNEDEENLSTSYNIQCLWSGRVDSRNGALQILLLVDYIFDWARDLYRPGVIQLLKALSKNELDEDASISSDTDILSTKQKIAAWQAQLTAVADIASVPLASDMASLELSTNEPSTPNTSPEVMSTSHPSISDASSSDSSSLDTLTPKLRATETSTLDTWLSEYHEKLQKKWRNTDTVDGAFRPQHIVETCFVCMNLEGDTFSKKFVPALTPRLPYGNLREHSRAMSRALYRTSLMISDEVLQYLEEHFIRGKRSSKRHAQTSDNKHVIMLIHNCITREWQLKRTLICIVFDQSGLEDLLAQAEYQRPVIGAQADPPSQYQLTVQDMDALVDVLKSQYITDVLAAAIESRTLEVYKEDASSDDISARNCPNGRISELIAVVQDLVSTQPLTPIAPHFFVSIQVEESIRWLFPDLEPEHSLEEESFLGTSSHLRRRLRQSRSGIVLVHSKNIRDMGSTQAPEWCIFTFNHKYEPPNIKEQFKKLDDLNTLDGFYIINHSLDRVNASSEWRPFQGRHSVNSDPNRALLHWKTTLTHINIIHEISKLANKQALALSGCLKRSLSGNMDSTTGAKKIKLDLSQVKQEMAEMQPDFNLREN</sequence>
<comment type="caution">
    <text evidence="2">The sequence shown here is derived from an EMBL/GenBank/DDBJ whole genome shotgun (WGS) entry which is preliminary data.</text>
</comment>
<evidence type="ECO:0000313" key="2">
    <source>
        <dbReference type="EMBL" id="KAF4632991.1"/>
    </source>
</evidence>
<feature type="region of interest" description="Disordered" evidence="1">
    <location>
        <begin position="418"/>
        <end position="454"/>
    </location>
</feature>
<feature type="compositionally biased region" description="Polar residues" evidence="1">
    <location>
        <begin position="418"/>
        <end position="434"/>
    </location>
</feature>
<dbReference type="Proteomes" id="UP000566819">
    <property type="component" value="Unassembled WGS sequence"/>
</dbReference>
<dbReference type="OrthoDB" id="3538597at2759"/>
<evidence type="ECO:0000313" key="3">
    <source>
        <dbReference type="Proteomes" id="UP000566819"/>
    </source>
</evidence>
<proteinExistence type="predicted"/>
<gene>
    <name evidence="2" type="ORF">G7Y89_g5141</name>
</gene>
<name>A0A8H4RQ49_9HELO</name>
<keyword evidence="3" id="KW-1185">Reference proteome</keyword>
<dbReference type="AlphaFoldDB" id="A0A8H4RQ49"/>